<evidence type="ECO:0000313" key="3">
    <source>
        <dbReference type="Proteomes" id="UP001500403"/>
    </source>
</evidence>
<evidence type="ECO:0000313" key="2">
    <source>
        <dbReference type="EMBL" id="GAA2945411.1"/>
    </source>
</evidence>
<organism evidence="2 3">
    <name type="scientific">Streptomyces enissocaesilis</name>
    <dbReference type="NCBI Taxonomy" id="332589"/>
    <lineage>
        <taxon>Bacteria</taxon>
        <taxon>Bacillati</taxon>
        <taxon>Actinomycetota</taxon>
        <taxon>Actinomycetes</taxon>
        <taxon>Kitasatosporales</taxon>
        <taxon>Streptomycetaceae</taxon>
        <taxon>Streptomyces</taxon>
        <taxon>Streptomyces rochei group</taxon>
    </lineage>
</organism>
<keyword evidence="3" id="KW-1185">Reference proteome</keyword>
<feature type="compositionally biased region" description="Basic and acidic residues" evidence="1">
    <location>
        <begin position="88"/>
        <end position="98"/>
    </location>
</feature>
<dbReference type="Proteomes" id="UP001500403">
    <property type="component" value="Unassembled WGS sequence"/>
</dbReference>
<reference evidence="2 3" key="1">
    <citation type="journal article" date="2019" name="Int. J. Syst. Evol. Microbiol.">
        <title>The Global Catalogue of Microorganisms (GCM) 10K type strain sequencing project: providing services to taxonomists for standard genome sequencing and annotation.</title>
        <authorList>
            <consortium name="The Broad Institute Genomics Platform"/>
            <consortium name="The Broad Institute Genome Sequencing Center for Infectious Disease"/>
            <person name="Wu L."/>
            <person name="Ma J."/>
        </authorList>
    </citation>
    <scope>NUCLEOTIDE SEQUENCE [LARGE SCALE GENOMIC DNA]</scope>
    <source>
        <strain evidence="2 3">JCM 9088</strain>
    </source>
</reference>
<protein>
    <submittedName>
        <fullName evidence="2">Uncharacterized protein</fullName>
    </submittedName>
</protein>
<gene>
    <name evidence="2" type="ORF">GCM10010446_33400</name>
</gene>
<evidence type="ECO:0000256" key="1">
    <source>
        <dbReference type="SAM" id="MobiDB-lite"/>
    </source>
</evidence>
<sequence length="254" mass="26481">MRGSGGGRLRPQSVIAVNVHEAAVLNALPPGAPAPNLLGIHRPADWTAVVIAHLDGSHPNLCPASGDAEQTWALLDTLTSSPAQPRPDAVRRSGEHGALHGRRSARLGRTGRPTSRPPLELSCRSSPNGKRLGPPSPAETASSTAAWADSMVRDHDRDVTFVDWAYVTTGPAFIDAASLAPQLILAGHAPAGIARLLRDYPATAISPDTTTAFLAVLTGHWHRNTRKPAPPAPLDCAPTSTGPPRPDSPSSATS</sequence>
<dbReference type="EMBL" id="BAAAUD010000034">
    <property type="protein sequence ID" value="GAA2945411.1"/>
    <property type="molecule type" value="Genomic_DNA"/>
</dbReference>
<feature type="region of interest" description="Disordered" evidence="1">
    <location>
        <begin position="224"/>
        <end position="254"/>
    </location>
</feature>
<name>A0ABN3XCV3_9ACTN</name>
<comment type="caution">
    <text evidence="2">The sequence shown here is derived from an EMBL/GenBank/DDBJ whole genome shotgun (WGS) entry which is preliminary data.</text>
</comment>
<proteinExistence type="predicted"/>
<accession>A0ABN3XCV3</accession>
<feature type="region of interest" description="Disordered" evidence="1">
    <location>
        <begin position="79"/>
        <end position="145"/>
    </location>
</feature>